<organism evidence="2 3">
    <name type="scientific">Discostella pseudostelligera</name>
    <dbReference type="NCBI Taxonomy" id="259834"/>
    <lineage>
        <taxon>Eukaryota</taxon>
        <taxon>Sar</taxon>
        <taxon>Stramenopiles</taxon>
        <taxon>Ochrophyta</taxon>
        <taxon>Bacillariophyta</taxon>
        <taxon>Coscinodiscophyceae</taxon>
        <taxon>Thalassiosirophycidae</taxon>
        <taxon>Stephanodiscales</taxon>
        <taxon>Stephanodiscaceae</taxon>
        <taxon>Discostella</taxon>
    </lineage>
</organism>
<dbReference type="AlphaFoldDB" id="A0ABD3MFD9"/>
<evidence type="ECO:0008006" key="4">
    <source>
        <dbReference type="Google" id="ProtNLM"/>
    </source>
</evidence>
<evidence type="ECO:0000313" key="3">
    <source>
        <dbReference type="Proteomes" id="UP001530293"/>
    </source>
</evidence>
<keyword evidence="3" id="KW-1185">Reference proteome</keyword>
<sequence length="367" mass="39970">MAMADFSPLSSSYASPDLMAVVESAAQLPNGAKRDAALIEALRKCRQELDDAKVECYAARLRVSEAKDKFDSLAIMLAGIDPWTYSSSSTTSDIVIGDGSGGASTGKRGASCSPNRQSNEKLPKLSSPSSMASMEDGGGGGIDIPAPPIPTNPIHVPARYTGYSTTPSEQAIIDTHRENFYRKLLGIPASEIENYIPPPAQANLRSKSQLEEGIHIAQHWDTGDDELDAAAFRSRHKTWYSKMKPVTRDVGRRTGIHLRTLEPTLQSSPSSHGFRDGETVLCRYNKNGTKSILYIDVTQLFDALFEIHCLEQNHVRGNSAVKSRVDELYANITDGQVKTFLDTCPVCIERRGRPTTELGVVGKSPEV</sequence>
<protein>
    <recommendedName>
        <fullName evidence="4">Integrase zinc-binding domain-containing protein</fullName>
    </recommendedName>
</protein>
<feature type="region of interest" description="Disordered" evidence="1">
    <location>
        <begin position="96"/>
        <end position="148"/>
    </location>
</feature>
<accession>A0ABD3MFD9</accession>
<proteinExistence type="predicted"/>
<name>A0ABD3MFD9_9STRA</name>
<dbReference type="EMBL" id="JALLBG020000130">
    <property type="protein sequence ID" value="KAL3762835.1"/>
    <property type="molecule type" value="Genomic_DNA"/>
</dbReference>
<evidence type="ECO:0000313" key="2">
    <source>
        <dbReference type="EMBL" id="KAL3762835.1"/>
    </source>
</evidence>
<reference evidence="2 3" key="1">
    <citation type="submission" date="2024-10" db="EMBL/GenBank/DDBJ databases">
        <title>Updated reference genomes for cyclostephanoid diatoms.</title>
        <authorList>
            <person name="Roberts W.R."/>
            <person name="Alverson A.J."/>
        </authorList>
    </citation>
    <scope>NUCLEOTIDE SEQUENCE [LARGE SCALE GENOMIC DNA]</scope>
    <source>
        <strain evidence="2 3">AJA232-27</strain>
    </source>
</reference>
<gene>
    <name evidence="2" type="ORF">ACHAWU_000982</name>
</gene>
<evidence type="ECO:0000256" key="1">
    <source>
        <dbReference type="SAM" id="MobiDB-lite"/>
    </source>
</evidence>
<dbReference type="Proteomes" id="UP001530293">
    <property type="component" value="Unassembled WGS sequence"/>
</dbReference>
<comment type="caution">
    <text evidence="2">The sequence shown here is derived from an EMBL/GenBank/DDBJ whole genome shotgun (WGS) entry which is preliminary data.</text>
</comment>